<accession>A0ACB9RL65</accession>
<organism evidence="1 2">
    <name type="scientific">Melastoma candidum</name>
    <dbReference type="NCBI Taxonomy" id="119954"/>
    <lineage>
        <taxon>Eukaryota</taxon>
        <taxon>Viridiplantae</taxon>
        <taxon>Streptophyta</taxon>
        <taxon>Embryophyta</taxon>
        <taxon>Tracheophyta</taxon>
        <taxon>Spermatophyta</taxon>
        <taxon>Magnoliopsida</taxon>
        <taxon>eudicotyledons</taxon>
        <taxon>Gunneridae</taxon>
        <taxon>Pentapetalae</taxon>
        <taxon>rosids</taxon>
        <taxon>malvids</taxon>
        <taxon>Myrtales</taxon>
        <taxon>Melastomataceae</taxon>
        <taxon>Melastomatoideae</taxon>
        <taxon>Melastomateae</taxon>
        <taxon>Melastoma</taxon>
    </lineage>
</organism>
<evidence type="ECO:0000313" key="1">
    <source>
        <dbReference type="EMBL" id="KAI4378183.1"/>
    </source>
</evidence>
<name>A0ACB9RL65_9MYRT</name>
<gene>
    <name evidence="1" type="ORF">MLD38_015702</name>
</gene>
<dbReference type="EMBL" id="CM042883">
    <property type="protein sequence ID" value="KAI4378183.1"/>
    <property type="molecule type" value="Genomic_DNA"/>
</dbReference>
<sequence>MTMIPPPPDHLLYACVATSTTILAQFSSDPGLIPLAHRCIHSPPPFHSLFSHTCGNTSLAFLIHPPFLYFAIFLPPLPKPHRLRFLHRLKASFLALSDDPGRLDQSLLQREFEPMIPRLVPPLGVPDADLDAGTRMLVVPSAGTSFEGLKKKKRGSGDYCWNNGEADRRKDGSFENRMEVRDVVCCSRDPGAGTVTKGPGDRMRAKQTWRRQLWVVLMLDVFFCLSLFVVWLWVCRGFQCIRG</sequence>
<protein>
    <submittedName>
        <fullName evidence="1">Uncharacterized protein</fullName>
    </submittedName>
</protein>
<proteinExistence type="predicted"/>
<dbReference type="Proteomes" id="UP001057402">
    <property type="component" value="Chromosome 4"/>
</dbReference>
<comment type="caution">
    <text evidence="1">The sequence shown here is derived from an EMBL/GenBank/DDBJ whole genome shotgun (WGS) entry which is preliminary data.</text>
</comment>
<reference evidence="2" key="1">
    <citation type="journal article" date="2023" name="Front. Plant Sci.">
        <title>Chromosomal-level genome assembly of Melastoma candidum provides insights into trichome evolution.</title>
        <authorList>
            <person name="Zhong Y."/>
            <person name="Wu W."/>
            <person name="Sun C."/>
            <person name="Zou P."/>
            <person name="Liu Y."/>
            <person name="Dai S."/>
            <person name="Zhou R."/>
        </authorList>
    </citation>
    <scope>NUCLEOTIDE SEQUENCE [LARGE SCALE GENOMIC DNA]</scope>
</reference>
<keyword evidence="2" id="KW-1185">Reference proteome</keyword>
<evidence type="ECO:0000313" key="2">
    <source>
        <dbReference type="Proteomes" id="UP001057402"/>
    </source>
</evidence>